<evidence type="ECO:0000256" key="1">
    <source>
        <dbReference type="ARBA" id="ARBA00003535"/>
    </source>
</evidence>
<protein>
    <recommendedName>
        <fullName evidence="2">Probable nitronate monooxygenase</fullName>
    </recommendedName>
</protein>
<gene>
    <name evidence="6" type="ORF">STRCR_1536</name>
</gene>
<dbReference type="CDD" id="cd04730">
    <property type="entry name" value="NPD_like"/>
    <property type="match status" value="1"/>
</dbReference>
<dbReference type="OrthoDB" id="9778912at2"/>
<keyword evidence="5" id="KW-0560">Oxidoreductase</keyword>
<dbReference type="PANTHER" id="PTHR32332:SF20">
    <property type="entry name" value="2-NITROPROPANE DIOXYGENASE-LIKE PROTEIN"/>
    <property type="match status" value="1"/>
</dbReference>
<keyword evidence="4" id="KW-0288">FMN</keyword>
<dbReference type="EMBL" id="AEUV02000002">
    <property type="protein sequence ID" value="EHI74742.1"/>
    <property type="molecule type" value="Genomic_DNA"/>
</dbReference>
<comment type="function">
    <text evidence="1">Nitronate monooxygenase that uses molecular oxygen to catalyze the oxidative denitrification of alkyl nitronates. Acts on propionate 3-nitronate (P3N), the presumed physiological substrate. Probably functions in the detoxification of P3N, a metabolic poison produced by plants and fungi as a defense mechanism.</text>
</comment>
<sequence>MTNRVAEILGIEKPIIQGPLAWLTDGHYAGAVSAAGGLGVLGISAGQKVAATTVEETIENMRREIYIVRGITDRPLGINVAPGSELTDIFTGPMLDLMVEEKVPVAIMVGQFSAYWTAKFKEKGIKVVFRAETPDVKNTEEAIQGGADIIVATGFDEGGTVPSKVIGTFSIVPMIVDAAKGRVPVMAAGGIADSRTARAAFALGAEGLYVGTAFMMSEESILAQNIKEMALKADASDLLLYRTVPAYYRSLPGEIPNKLLEMSKDGATEEAIFEVQRGYNGMRDGMLFGDLTKGFASFGLGISMIDKIEPVSVIMDKLMSGIADLV</sequence>
<keyword evidence="7" id="KW-1185">Reference proteome</keyword>
<dbReference type="InterPro" id="IPR013785">
    <property type="entry name" value="Aldolase_TIM"/>
</dbReference>
<evidence type="ECO:0000256" key="5">
    <source>
        <dbReference type="ARBA" id="ARBA00023002"/>
    </source>
</evidence>
<evidence type="ECO:0000256" key="3">
    <source>
        <dbReference type="ARBA" id="ARBA00022630"/>
    </source>
</evidence>
<dbReference type="PANTHER" id="PTHR32332">
    <property type="entry name" value="2-NITROPROPANE DIOXYGENASE"/>
    <property type="match status" value="1"/>
</dbReference>
<name>G5JP05_STRCG</name>
<dbReference type="AlphaFoldDB" id="G5JP05"/>
<comment type="caution">
    <text evidence="6">The sequence shown here is derived from an EMBL/GenBank/DDBJ whole genome shotgun (WGS) entry which is preliminary data.</text>
</comment>
<dbReference type="SUPFAM" id="SSF51412">
    <property type="entry name" value="Inosine monophosphate dehydrogenase (IMPDH)"/>
    <property type="match status" value="1"/>
</dbReference>
<dbReference type="Gene3D" id="3.20.20.70">
    <property type="entry name" value="Aldolase class I"/>
    <property type="match status" value="1"/>
</dbReference>
<accession>G5JP05</accession>
<evidence type="ECO:0000256" key="2">
    <source>
        <dbReference type="ARBA" id="ARBA00013457"/>
    </source>
</evidence>
<evidence type="ECO:0000313" key="6">
    <source>
        <dbReference type="EMBL" id="EHI74742.1"/>
    </source>
</evidence>
<dbReference type="Pfam" id="PF03060">
    <property type="entry name" value="NMO"/>
    <property type="match status" value="1"/>
</dbReference>
<dbReference type="InterPro" id="IPR004136">
    <property type="entry name" value="NMO"/>
</dbReference>
<dbReference type="RefSeq" id="WP_004228359.1">
    <property type="nucleotide sequence ID" value="NZ_AEUV02000002.1"/>
</dbReference>
<evidence type="ECO:0000256" key="4">
    <source>
        <dbReference type="ARBA" id="ARBA00022643"/>
    </source>
</evidence>
<dbReference type="Proteomes" id="UP000004322">
    <property type="component" value="Unassembled WGS sequence"/>
</dbReference>
<organism evidence="6 7">
    <name type="scientific">Streptococcus criceti HS-6</name>
    <dbReference type="NCBI Taxonomy" id="873449"/>
    <lineage>
        <taxon>Bacteria</taxon>
        <taxon>Bacillati</taxon>
        <taxon>Bacillota</taxon>
        <taxon>Bacilli</taxon>
        <taxon>Lactobacillales</taxon>
        <taxon>Streptococcaceae</taxon>
        <taxon>Streptococcus</taxon>
    </lineage>
</organism>
<dbReference type="eggNOG" id="COG2070">
    <property type="taxonomic scope" value="Bacteria"/>
</dbReference>
<dbReference type="STRING" id="873449.STRCR_1536"/>
<dbReference type="GO" id="GO:0018580">
    <property type="term" value="F:nitronate monooxygenase activity"/>
    <property type="evidence" value="ECO:0007669"/>
    <property type="project" value="InterPro"/>
</dbReference>
<evidence type="ECO:0000313" key="7">
    <source>
        <dbReference type="Proteomes" id="UP000004322"/>
    </source>
</evidence>
<proteinExistence type="predicted"/>
<keyword evidence="3" id="KW-0285">Flavoprotein</keyword>
<reference evidence="6" key="1">
    <citation type="submission" date="2011-07" db="EMBL/GenBank/DDBJ databases">
        <authorList>
            <person name="Stanhope M.J."/>
            <person name="Durkin A.S."/>
            <person name="Hostetler J."/>
            <person name="Kim M."/>
            <person name="Radune D."/>
            <person name="Singh I."/>
            <person name="Town C.D."/>
        </authorList>
    </citation>
    <scope>NUCLEOTIDE SEQUENCE [LARGE SCALE GENOMIC DNA]</scope>
    <source>
        <strain evidence="6">HS-6</strain>
    </source>
</reference>